<reference evidence="2 3" key="1">
    <citation type="submission" date="2021-01" db="EMBL/GenBank/DDBJ databases">
        <title>Biogeographic distribution of Paracoccus.</title>
        <authorList>
            <person name="Hollensteiner J."/>
            <person name="Leineberger J."/>
            <person name="Brinkhoff T."/>
            <person name="Daniel R."/>
        </authorList>
    </citation>
    <scope>NUCLEOTIDE SEQUENCE [LARGE SCALE GENOMIC DNA]</scope>
    <source>
        <strain evidence="2 3">KCTC 22803</strain>
    </source>
</reference>
<feature type="transmembrane region" description="Helical" evidence="1">
    <location>
        <begin position="148"/>
        <end position="167"/>
    </location>
</feature>
<feature type="transmembrane region" description="Helical" evidence="1">
    <location>
        <begin position="344"/>
        <end position="367"/>
    </location>
</feature>
<feature type="transmembrane region" description="Helical" evidence="1">
    <location>
        <begin position="173"/>
        <end position="195"/>
    </location>
</feature>
<feature type="transmembrane region" description="Helical" evidence="1">
    <location>
        <begin position="12"/>
        <end position="30"/>
    </location>
</feature>
<keyword evidence="1" id="KW-1133">Transmembrane helix</keyword>
<feature type="transmembrane region" description="Helical" evidence="1">
    <location>
        <begin position="102"/>
        <end position="127"/>
    </location>
</feature>
<dbReference type="Gene3D" id="1.20.1250.20">
    <property type="entry name" value="MFS general substrate transporter like domains"/>
    <property type="match status" value="2"/>
</dbReference>
<dbReference type="Proteomes" id="UP001219349">
    <property type="component" value="Chromosome"/>
</dbReference>
<dbReference type="SUPFAM" id="SSF103473">
    <property type="entry name" value="MFS general substrate transporter"/>
    <property type="match status" value="1"/>
</dbReference>
<evidence type="ECO:0000313" key="3">
    <source>
        <dbReference type="Proteomes" id="UP001219349"/>
    </source>
</evidence>
<evidence type="ECO:0000313" key="2">
    <source>
        <dbReference type="EMBL" id="WCR06587.1"/>
    </source>
</evidence>
<gene>
    <name evidence="2" type="ORF">JHX87_14025</name>
</gene>
<keyword evidence="1" id="KW-0812">Transmembrane</keyword>
<proteinExistence type="predicted"/>
<feature type="transmembrane region" description="Helical" evidence="1">
    <location>
        <begin position="42"/>
        <end position="65"/>
    </location>
</feature>
<dbReference type="InterPro" id="IPR036259">
    <property type="entry name" value="MFS_trans_sf"/>
</dbReference>
<feature type="transmembrane region" description="Helical" evidence="1">
    <location>
        <begin position="278"/>
        <end position="298"/>
    </location>
</feature>
<accession>A0ABY7SHU5</accession>
<keyword evidence="3" id="KW-1185">Reference proteome</keyword>
<keyword evidence="1" id="KW-0472">Membrane</keyword>
<sequence>MPDAAPGHRDLAAYGALALPLAFGGLPLYIHAPDFFAVERGVSLAALGLALFWLRIFDAVLDPMAGWAGDRWPRARGALVTAGAVLLGLGVMALFAPPPLPVLIWFLVAMVLASLGHSLISVNLMTLGGLWRQDPAQKSRISAAREGFGLAGLILAVVLPSTLQQVIGRQAALMALAGILAVLLLITLPIFRRWLASVRLQIRIVPDARPDWKALLPFYGVAALVLLSAALPAALILMLVRDLLGAEDLAGIFLLAYFAAALPGAAMAGWLAGRRGAVPVWAVSLILSGIGFAFALTLDPGDTAAFLWICLATGFCFGADLVLPPAILSDRIEATATQAAASRAYAMLGFLTKLALALAGVVALPLLQLADFQPGQSNGPQALRALLLLYAALPLALRALAVMGLIFLHKRGSI</sequence>
<dbReference type="RefSeq" id="WP_271885609.1">
    <property type="nucleotide sequence ID" value="NZ_CP067136.1"/>
</dbReference>
<feature type="transmembrane region" description="Helical" evidence="1">
    <location>
        <begin position="252"/>
        <end position="271"/>
    </location>
</feature>
<feature type="transmembrane region" description="Helical" evidence="1">
    <location>
        <begin position="77"/>
        <end position="96"/>
    </location>
</feature>
<dbReference type="EMBL" id="CP067136">
    <property type="protein sequence ID" value="WCR06587.1"/>
    <property type="molecule type" value="Genomic_DNA"/>
</dbReference>
<protein>
    <submittedName>
        <fullName evidence="2">MFS transporter</fullName>
    </submittedName>
</protein>
<feature type="transmembrane region" description="Helical" evidence="1">
    <location>
        <begin position="216"/>
        <end position="240"/>
    </location>
</feature>
<evidence type="ECO:0000256" key="1">
    <source>
        <dbReference type="SAM" id="Phobius"/>
    </source>
</evidence>
<name>A0ABY7SHU5_9RHOB</name>
<organism evidence="2 3">
    <name type="scientific">Paracoccus fistulariae</name>
    <dbReference type="NCBI Taxonomy" id="658446"/>
    <lineage>
        <taxon>Bacteria</taxon>
        <taxon>Pseudomonadati</taxon>
        <taxon>Pseudomonadota</taxon>
        <taxon>Alphaproteobacteria</taxon>
        <taxon>Rhodobacterales</taxon>
        <taxon>Paracoccaceae</taxon>
        <taxon>Paracoccus</taxon>
    </lineage>
</organism>
<feature type="transmembrane region" description="Helical" evidence="1">
    <location>
        <begin position="304"/>
        <end position="323"/>
    </location>
</feature>
<dbReference type="Pfam" id="PF13347">
    <property type="entry name" value="MFS_2"/>
    <property type="match status" value="1"/>
</dbReference>
<feature type="transmembrane region" description="Helical" evidence="1">
    <location>
        <begin position="387"/>
        <end position="408"/>
    </location>
</feature>